<name>A0A1M5C440_9ACTN</name>
<dbReference type="SUPFAM" id="SSF109854">
    <property type="entry name" value="DinB/YfiT-like putative metalloenzymes"/>
    <property type="match status" value="1"/>
</dbReference>
<evidence type="ECO:0000313" key="2">
    <source>
        <dbReference type="Proteomes" id="UP000186132"/>
    </source>
</evidence>
<organism evidence="1 2">
    <name type="scientific">Jatrophihabitans endophyticus</name>
    <dbReference type="NCBI Taxonomy" id="1206085"/>
    <lineage>
        <taxon>Bacteria</taxon>
        <taxon>Bacillati</taxon>
        <taxon>Actinomycetota</taxon>
        <taxon>Actinomycetes</taxon>
        <taxon>Jatrophihabitantales</taxon>
        <taxon>Jatrophihabitantaceae</taxon>
        <taxon>Jatrophihabitans</taxon>
    </lineage>
</organism>
<dbReference type="EMBL" id="FQVU01000001">
    <property type="protein sequence ID" value="SHF49450.1"/>
    <property type="molecule type" value="Genomic_DNA"/>
</dbReference>
<gene>
    <name evidence="1" type="ORF">SAMN05443575_0095</name>
</gene>
<dbReference type="AlphaFoldDB" id="A0A1M5C440"/>
<dbReference type="STRING" id="1206085.SAMN05443575_0095"/>
<evidence type="ECO:0008006" key="3">
    <source>
        <dbReference type="Google" id="ProtNLM"/>
    </source>
</evidence>
<reference evidence="1 2" key="1">
    <citation type="submission" date="2016-11" db="EMBL/GenBank/DDBJ databases">
        <authorList>
            <person name="Jaros S."/>
            <person name="Januszkiewicz K."/>
            <person name="Wedrychowicz H."/>
        </authorList>
    </citation>
    <scope>NUCLEOTIDE SEQUENCE [LARGE SCALE GENOMIC DNA]</scope>
    <source>
        <strain evidence="1 2">DSM 45627</strain>
    </source>
</reference>
<dbReference type="OrthoDB" id="4548523at2"/>
<dbReference type="Proteomes" id="UP000186132">
    <property type="component" value="Unassembled WGS sequence"/>
</dbReference>
<dbReference type="Pfam" id="PF04978">
    <property type="entry name" value="MST"/>
    <property type="match status" value="1"/>
</dbReference>
<evidence type="ECO:0000313" key="1">
    <source>
        <dbReference type="EMBL" id="SHF49450.1"/>
    </source>
</evidence>
<sequence length="190" mass="20127">MFGPGVYTEGQAIAGFLEQQLAAIRAAAFGLTEEQARATPCRSALSVGGLVKHATYVMQQREQRKTDPAPALDAAAFARFAGSFALTDGETLAGALDDFDRSVEAYLGDVRATDPGAAATAPPAPWDGVYGPTESVQRFELLHHVEEFARHAGHADIVREQLDAADAASLLMAVEGREGNEFVQPWAPAS</sequence>
<proteinExistence type="predicted"/>
<dbReference type="InterPro" id="IPR034660">
    <property type="entry name" value="DinB/YfiT-like"/>
</dbReference>
<dbReference type="InterPro" id="IPR007061">
    <property type="entry name" value="MST-like"/>
</dbReference>
<dbReference type="Gene3D" id="1.20.120.450">
    <property type="entry name" value="dinb family like domain"/>
    <property type="match status" value="1"/>
</dbReference>
<dbReference type="RefSeq" id="WP_073384636.1">
    <property type="nucleotide sequence ID" value="NZ_FQVU01000001.1"/>
</dbReference>
<accession>A0A1M5C440</accession>
<keyword evidence="2" id="KW-1185">Reference proteome</keyword>
<protein>
    <recommendedName>
        <fullName evidence="3">DinB superfamily protein</fullName>
    </recommendedName>
</protein>